<dbReference type="SUPFAM" id="SSF47413">
    <property type="entry name" value="lambda repressor-like DNA-binding domains"/>
    <property type="match status" value="1"/>
</dbReference>
<dbReference type="CDD" id="cd00093">
    <property type="entry name" value="HTH_XRE"/>
    <property type="match status" value="1"/>
</dbReference>
<dbReference type="GO" id="GO:0003677">
    <property type="term" value="F:DNA binding"/>
    <property type="evidence" value="ECO:0007669"/>
    <property type="project" value="InterPro"/>
</dbReference>
<dbReference type="PROSITE" id="PS50943">
    <property type="entry name" value="HTH_CROC1"/>
    <property type="match status" value="1"/>
</dbReference>
<dbReference type="SMART" id="SM00530">
    <property type="entry name" value="HTH_XRE"/>
    <property type="match status" value="1"/>
</dbReference>
<name>A0AAE3LNQ1_9BACI</name>
<dbReference type="Gene3D" id="1.10.260.40">
    <property type="entry name" value="lambda repressor-like DNA-binding domains"/>
    <property type="match status" value="1"/>
</dbReference>
<evidence type="ECO:0000259" key="1">
    <source>
        <dbReference type="PROSITE" id="PS50943"/>
    </source>
</evidence>
<sequence>MVQRRTKLISLRKSHHYTQKYVVELLKEQHDIEITESYYGMIEQGVRTPSLSVALAITELFNADPNEIFFKVKPNEILGDVNSSKEAI</sequence>
<accession>A0AAE3LNQ1</accession>
<dbReference type="Pfam" id="PF01381">
    <property type="entry name" value="HTH_3"/>
    <property type="match status" value="1"/>
</dbReference>
<evidence type="ECO:0000313" key="3">
    <source>
        <dbReference type="Proteomes" id="UP001209318"/>
    </source>
</evidence>
<evidence type="ECO:0000313" key="2">
    <source>
        <dbReference type="EMBL" id="MCU9614126.1"/>
    </source>
</evidence>
<organism evidence="2 3">
    <name type="scientific">Perspicuibacillus lycopersici</name>
    <dbReference type="NCBI Taxonomy" id="1325689"/>
    <lineage>
        <taxon>Bacteria</taxon>
        <taxon>Bacillati</taxon>
        <taxon>Bacillota</taxon>
        <taxon>Bacilli</taxon>
        <taxon>Bacillales</taxon>
        <taxon>Bacillaceae</taxon>
        <taxon>Perspicuibacillus</taxon>
    </lineage>
</organism>
<dbReference type="Proteomes" id="UP001209318">
    <property type="component" value="Unassembled WGS sequence"/>
</dbReference>
<proteinExistence type="predicted"/>
<comment type="caution">
    <text evidence="2">The sequence shown here is derived from an EMBL/GenBank/DDBJ whole genome shotgun (WGS) entry which is preliminary data.</text>
</comment>
<dbReference type="EMBL" id="JAOUSF010000003">
    <property type="protein sequence ID" value="MCU9614126.1"/>
    <property type="molecule type" value="Genomic_DNA"/>
</dbReference>
<dbReference type="InterPro" id="IPR010982">
    <property type="entry name" value="Lambda_DNA-bd_dom_sf"/>
</dbReference>
<protein>
    <submittedName>
        <fullName evidence="2">Helix-turn-helix transcriptional regulator</fullName>
    </submittedName>
</protein>
<gene>
    <name evidence="2" type="ORF">OEV98_11195</name>
</gene>
<dbReference type="RefSeq" id="WP_263073363.1">
    <property type="nucleotide sequence ID" value="NZ_JAOUSF010000003.1"/>
</dbReference>
<dbReference type="AlphaFoldDB" id="A0AAE3LNQ1"/>
<reference evidence="2" key="1">
    <citation type="submission" date="2022-10" db="EMBL/GenBank/DDBJ databases">
        <title>Description of Fervidibacillus gen. nov. in the family Fervidibacillaceae fam. nov. with two species, Fervidibacillus albus sp. nov., and Fervidibacillus halotolerans sp. nov., isolated from tidal flat sediments.</title>
        <authorList>
            <person name="Kwon K.K."/>
            <person name="Yang S.-H."/>
        </authorList>
    </citation>
    <scope>NUCLEOTIDE SEQUENCE</scope>
    <source>
        <strain evidence="2">JCM 19140</strain>
    </source>
</reference>
<keyword evidence="3" id="KW-1185">Reference proteome</keyword>
<feature type="domain" description="HTH cro/C1-type" evidence="1">
    <location>
        <begin position="8"/>
        <end position="68"/>
    </location>
</feature>
<dbReference type="InterPro" id="IPR001387">
    <property type="entry name" value="Cro/C1-type_HTH"/>
</dbReference>